<evidence type="ECO:0000313" key="3">
    <source>
        <dbReference type="Proteomes" id="UP000222527"/>
    </source>
</evidence>
<organism evidence="2 3">
    <name type="scientific">Arthrobacter phage Circum</name>
    <dbReference type="NCBI Taxonomy" id="1772295"/>
    <lineage>
        <taxon>Viruses</taxon>
        <taxon>Duplodnaviria</taxon>
        <taxon>Heunggongvirae</taxon>
        <taxon>Uroviricota</taxon>
        <taxon>Caudoviricetes</taxon>
        <taxon>Mudcatvirus</taxon>
        <taxon>Mudcatvirus circum</taxon>
    </lineage>
</organism>
<accession>A0A0U4K6S8</accession>
<protein>
    <submittedName>
        <fullName evidence="2">Uncharacterized protein</fullName>
    </submittedName>
</protein>
<evidence type="ECO:0000256" key="1">
    <source>
        <dbReference type="SAM" id="MobiDB-lite"/>
    </source>
</evidence>
<proteinExistence type="predicted"/>
<evidence type="ECO:0000313" key="2">
    <source>
        <dbReference type="EMBL" id="ALY08755.1"/>
    </source>
</evidence>
<dbReference type="GeneID" id="40079026"/>
<dbReference type="OrthoDB" id="21770at10239"/>
<dbReference type="RefSeq" id="YP_009603160.1">
    <property type="nucleotide sequence ID" value="NC_041948.1"/>
</dbReference>
<dbReference type="EMBL" id="KU160642">
    <property type="protein sequence ID" value="ALY08755.1"/>
    <property type="molecule type" value="Genomic_DNA"/>
</dbReference>
<name>A0A0U4K6S8_9CAUD</name>
<sequence>MTFTSHGHHIPGTVDTDELPGTTRARCGGPNLCAICRRDATAQNPYWELKKPEPEEKEQEPLLVTKFEKKGPEAEVMFFTGKREEADDIIRWLRSHGIPASYQDAIDTSIRYEYEEQPRHILTKPTIAISNGHDGRNAVFIAAPPESAIIHWDGDRALIDVMPMYHFQNDFRVCQEIDPAAGIIQIEVK</sequence>
<gene>
    <name evidence="2" type="primary">71</name>
    <name evidence="2" type="ORF">CIRCUM_71</name>
</gene>
<dbReference type="KEGG" id="vg:40079026"/>
<dbReference type="Proteomes" id="UP000222527">
    <property type="component" value="Segment"/>
</dbReference>
<feature type="region of interest" description="Disordered" evidence="1">
    <location>
        <begin position="1"/>
        <end position="21"/>
    </location>
</feature>
<keyword evidence="3" id="KW-1185">Reference proteome</keyword>
<reference evidence="2 3" key="1">
    <citation type="submission" date="2015-11" db="EMBL/GenBank/DDBJ databases">
        <authorList>
            <person name="Aziz R.M."/>
            <person name="Carl E.L."/>
            <person name="Farooq M.A."/>
            <person name="Gal B."/>
            <person name="Garcia Martinez K."/>
            <person name="Mathew K.J."/>
            <person name="Obando D.J."/>
            <person name="Robinson K.M."/>
            <person name="Robinson M.D."/>
            <person name="Sanders L.M."/>
            <person name="Silva M.P."/>
            <person name="Tasnim L."/>
            <person name="Vo M."/>
            <person name="Vo Q.D."/>
            <person name="Simon S.E."/>
            <person name="Hughes L.E."/>
            <person name="Benjamin R.C."/>
            <person name="Bradley K.W."/>
            <person name="Asai D.J."/>
            <person name="Bowman C.A."/>
            <person name="Russell D.A."/>
            <person name="Pope W.H."/>
            <person name="Jacobs-Sera D."/>
            <person name="Hendrix R.W."/>
            <person name="Hatfull G.F."/>
        </authorList>
    </citation>
    <scope>NUCLEOTIDE SEQUENCE [LARGE SCALE GENOMIC DNA]</scope>
</reference>